<dbReference type="PROSITE" id="PS51471">
    <property type="entry name" value="FE2OG_OXY"/>
    <property type="match status" value="1"/>
</dbReference>
<dbReference type="AlphaFoldDB" id="A0A6A6B6X8"/>
<organism evidence="5 6">
    <name type="scientific">Aplosporella prunicola CBS 121167</name>
    <dbReference type="NCBI Taxonomy" id="1176127"/>
    <lineage>
        <taxon>Eukaryota</taxon>
        <taxon>Fungi</taxon>
        <taxon>Dikarya</taxon>
        <taxon>Ascomycota</taxon>
        <taxon>Pezizomycotina</taxon>
        <taxon>Dothideomycetes</taxon>
        <taxon>Dothideomycetes incertae sedis</taxon>
        <taxon>Botryosphaeriales</taxon>
        <taxon>Aplosporellaceae</taxon>
        <taxon>Aplosporella</taxon>
    </lineage>
</organism>
<reference evidence="5" key="1">
    <citation type="journal article" date="2020" name="Stud. Mycol.">
        <title>101 Dothideomycetes genomes: a test case for predicting lifestyles and emergence of pathogens.</title>
        <authorList>
            <person name="Haridas S."/>
            <person name="Albert R."/>
            <person name="Binder M."/>
            <person name="Bloem J."/>
            <person name="Labutti K."/>
            <person name="Salamov A."/>
            <person name="Andreopoulos B."/>
            <person name="Baker S."/>
            <person name="Barry K."/>
            <person name="Bills G."/>
            <person name="Bluhm B."/>
            <person name="Cannon C."/>
            <person name="Castanera R."/>
            <person name="Culley D."/>
            <person name="Daum C."/>
            <person name="Ezra D."/>
            <person name="Gonzalez J."/>
            <person name="Henrissat B."/>
            <person name="Kuo A."/>
            <person name="Liang C."/>
            <person name="Lipzen A."/>
            <person name="Lutzoni F."/>
            <person name="Magnuson J."/>
            <person name="Mondo S."/>
            <person name="Nolan M."/>
            <person name="Ohm R."/>
            <person name="Pangilinan J."/>
            <person name="Park H.-J."/>
            <person name="Ramirez L."/>
            <person name="Alfaro M."/>
            <person name="Sun H."/>
            <person name="Tritt A."/>
            <person name="Yoshinaga Y."/>
            <person name="Zwiers L.-H."/>
            <person name="Turgeon B."/>
            <person name="Goodwin S."/>
            <person name="Spatafora J."/>
            <person name="Crous P."/>
            <person name="Grigoriev I."/>
        </authorList>
    </citation>
    <scope>NUCLEOTIDE SEQUENCE</scope>
    <source>
        <strain evidence="5">CBS 121167</strain>
    </source>
</reference>
<dbReference type="EMBL" id="ML995491">
    <property type="protein sequence ID" value="KAF2139869.1"/>
    <property type="molecule type" value="Genomic_DNA"/>
</dbReference>
<keyword evidence="2" id="KW-0560">Oxidoreductase</keyword>
<evidence type="ECO:0000256" key="3">
    <source>
        <dbReference type="SAM" id="MobiDB-lite"/>
    </source>
</evidence>
<dbReference type="GO" id="GO:0046872">
    <property type="term" value="F:metal ion binding"/>
    <property type="evidence" value="ECO:0007669"/>
    <property type="project" value="UniProtKB-KW"/>
</dbReference>
<keyword evidence="2" id="KW-0408">Iron</keyword>
<dbReference type="Pfam" id="PF03171">
    <property type="entry name" value="2OG-FeII_Oxy"/>
    <property type="match status" value="1"/>
</dbReference>
<dbReference type="Gene3D" id="2.60.120.330">
    <property type="entry name" value="B-lactam Antibiotic, Isopenicillin N Synthase, Chain"/>
    <property type="match status" value="1"/>
</dbReference>
<evidence type="ECO:0000256" key="1">
    <source>
        <dbReference type="ARBA" id="ARBA00008056"/>
    </source>
</evidence>
<dbReference type="SUPFAM" id="SSF51197">
    <property type="entry name" value="Clavaminate synthase-like"/>
    <property type="match status" value="1"/>
</dbReference>
<dbReference type="InterPro" id="IPR027443">
    <property type="entry name" value="IPNS-like_sf"/>
</dbReference>
<feature type="region of interest" description="Disordered" evidence="3">
    <location>
        <begin position="100"/>
        <end position="121"/>
    </location>
</feature>
<dbReference type="Proteomes" id="UP000799438">
    <property type="component" value="Unassembled WGS sequence"/>
</dbReference>
<dbReference type="GO" id="GO:0044283">
    <property type="term" value="P:small molecule biosynthetic process"/>
    <property type="evidence" value="ECO:0007669"/>
    <property type="project" value="UniProtKB-ARBA"/>
</dbReference>
<evidence type="ECO:0000256" key="2">
    <source>
        <dbReference type="RuleBase" id="RU003682"/>
    </source>
</evidence>
<evidence type="ECO:0000313" key="5">
    <source>
        <dbReference type="EMBL" id="KAF2139869.1"/>
    </source>
</evidence>
<protein>
    <recommendedName>
        <fullName evidence="4">Fe2OG dioxygenase domain-containing protein</fullName>
    </recommendedName>
</protein>
<name>A0A6A6B6X8_9PEZI</name>
<dbReference type="RefSeq" id="XP_033395582.1">
    <property type="nucleotide sequence ID" value="XM_033539190.1"/>
</dbReference>
<dbReference type="InterPro" id="IPR026992">
    <property type="entry name" value="DIOX_N"/>
</dbReference>
<evidence type="ECO:0000313" key="6">
    <source>
        <dbReference type="Proteomes" id="UP000799438"/>
    </source>
</evidence>
<dbReference type="PANTHER" id="PTHR47990">
    <property type="entry name" value="2-OXOGLUTARATE (2OG) AND FE(II)-DEPENDENT OXYGENASE SUPERFAMILY PROTEIN-RELATED"/>
    <property type="match status" value="1"/>
</dbReference>
<comment type="similarity">
    <text evidence="1 2">Belongs to the iron/ascorbate-dependent oxidoreductase family.</text>
</comment>
<dbReference type="InterPro" id="IPR005123">
    <property type="entry name" value="Oxoglu/Fe-dep_dioxygenase_dom"/>
</dbReference>
<feature type="domain" description="Fe2OG dioxygenase" evidence="4">
    <location>
        <begin position="190"/>
        <end position="299"/>
    </location>
</feature>
<accession>A0A6A6B6X8</accession>
<proteinExistence type="inferred from homology"/>
<dbReference type="GeneID" id="54296686"/>
<keyword evidence="6" id="KW-1185">Reference proteome</keyword>
<dbReference type="GO" id="GO:0016491">
    <property type="term" value="F:oxidoreductase activity"/>
    <property type="evidence" value="ECO:0007669"/>
    <property type="project" value="UniProtKB-KW"/>
</dbReference>
<keyword evidence="2" id="KW-0479">Metal-binding</keyword>
<sequence length="372" mass="41043">MATTTTAFASPQSPPFSSLPHLHLRAARSAQTKPAFLSALRTALLDVGFLYLDYTGDAVLPEALVQDVVREGIGFFDLPEEEKRRIEMKHQKSFLGWSRLDNETTASRPDHREQLDLSTPHPLPGPTAPNYHNLLAPNQWPSAELLPRFQPVLEAYMVALGRLSSFFIQLVAEALGMPPDAFARFFDADQQHKLKLVRYPEVGPEVAAEDEQARQGVGPHKDSMLASFLLQASAQRGLQVLNAAGAWVDAPPEPGTLVVAFGQGLEALTQGVAKATTHRVLSPYAGQGARYSIPFFQGVSYDARFEEMEVPDAVRALKRCRGGEDDGVDFAFVKGRWGHLGEATLVNRVRSHPDVGERWYPEIVARIRGEQQ</sequence>
<dbReference type="InterPro" id="IPR044861">
    <property type="entry name" value="IPNS-like_FE2OG_OXY"/>
</dbReference>
<dbReference type="InterPro" id="IPR050231">
    <property type="entry name" value="Iron_ascorbate_oxido_reductase"/>
</dbReference>
<evidence type="ECO:0000259" key="4">
    <source>
        <dbReference type="PROSITE" id="PS51471"/>
    </source>
</evidence>
<gene>
    <name evidence="5" type="ORF">K452DRAFT_274367</name>
</gene>
<dbReference type="Pfam" id="PF14226">
    <property type="entry name" value="DIOX_N"/>
    <property type="match status" value="1"/>
</dbReference>
<dbReference type="OrthoDB" id="627829at2759"/>